<feature type="transmembrane region" description="Helical" evidence="7">
    <location>
        <begin position="20"/>
        <end position="41"/>
    </location>
</feature>
<comment type="similarity">
    <text evidence="1 7">Belongs to the Lgt family.</text>
</comment>
<feature type="transmembrane region" description="Helical" evidence="7">
    <location>
        <begin position="111"/>
        <end position="128"/>
    </location>
</feature>
<feature type="transmembrane region" description="Helical" evidence="7">
    <location>
        <begin position="149"/>
        <end position="171"/>
    </location>
</feature>
<dbReference type="EC" id="2.5.1.145" evidence="7"/>
<evidence type="ECO:0000313" key="9">
    <source>
        <dbReference type="Proteomes" id="UP000077177"/>
    </source>
</evidence>
<evidence type="ECO:0000256" key="6">
    <source>
        <dbReference type="ARBA" id="ARBA00023136"/>
    </source>
</evidence>
<feature type="transmembrane region" description="Helical" evidence="7">
    <location>
        <begin position="191"/>
        <end position="209"/>
    </location>
</feature>
<dbReference type="RefSeq" id="WP_066401395.1">
    <property type="nucleotide sequence ID" value="NZ_CP011390.1"/>
</dbReference>
<dbReference type="OrthoDB" id="871140at2"/>
<evidence type="ECO:0000256" key="7">
    <source>
        <dbReference type="HAMAP-Rule" id="MF_01147"/>
    </source>
</evidence>
<sequence>MYPNLYYAFKDLFGADIPALRFVNSFGFFVALAFLAAASILTAELKRKSKAGLLQPVDEQVLVGQPATPWELATNFILGFVLGYKILALFFLSPEAKEDPQTFIFSGMGNWPLGIGLGLFFAGLKWWEKRKRQLPQPEKRTVRIWPQDRVGEITVLALIFGIVGAKLFDIFENWSDFLEHPAAYLLSPAGLTFYGGLICAAIAIILFARKNKIPLRHLADAVAPALMLAYAIGRIGCHVAGDGDWGIVNTSPKPFEWLPNWMWAYNYPHNVNEAGVAIPGCVGRYCNQLPQTVYPTAFYETIASTILFLILWSLRKRLKPYGAIFCLYLILNGIERFLIETIRVNNQMDLFGLHPTQAEVIAIGLIVTGIALWVFLSKRFNSRVVKS</sequence>
<gene>
    <name evidence="7" type="primary">lgt</name>
    <name evidence="8" type="ORF">SY85_01165</name>
</gene>
<evidence type="ECO:0000256" key="3">
    <source>
        <dbReference type="ARBA" id="ARBA00022679"/>
    </source>
</evidence>
<accession>A0A172TQG8</accession>
<evidence type="ECO:0000256" key="1">
    <source>
        <dbReference type="ARBA" id="ARBA00007150"/>
    </source>
</evidence>
<dbReference type="AlphaFoldDB" id="A0A172TQG8"/>
<protein>
    <recommendedName>
        <fullName evidence="7">Phosphatidylglycerol--prolipoprotein diacylglyceryl transferase</fullName>
        <ecNumber evidence="7">2.5.1.145</ecNumber>
    </recommendedName>
</protein>
<feature type="transmembrane region" description="Helical" evidence="7">
    <location>
        <begin position="321"/>
        <end position="339"/>
    </location>
</feature>
<keyword evidence="2 7" id="KW-1003">Cell membrane</keyword>
<dbReference type="Proteomes" id="UP000077177">
    <property type="component" value="Chromosome"/>
</dbReference>
<dbReference type="GO" id="GO:0005886">
    <property type="term" value="C:plasma membrane"/>
    <property type="evidence" value="ECO:0007669"/>
    <property type="project" value="UniProtKB-SubCell"/>
</dbReference>
<reference evidence="9" key="1">
    <citation type="submission" date="2015-01" db="EMBL/GenBank/DDBJ databases">
        <title>Flavisolibacter sp./LCS9/ whole genome sequencing.</title>
        <authorList>
            <person name="Kim M.K."/>
            <person name="Srinivasan S."/>
            <person name="Lee J.-J."/>
        </authorList>
    </citation>
    <scope>NUCLEOTIDE SEQUENCE [LARGE SCALE GENOMIC DNA]</scope>
    <source>
        <strain evidence="9">LCS9</strain>
    </source>
</reference>
<dbReference type="GO" id="GO:0008961">
    <property type="term" value="F:phosphatidylglycerol-prolipoprotein diacylglyceryl transferase activity"/>
    <property type="evidence" value="ECO:0007669"/>
    <property type="project" value="UniProtKB-UniRule"/>
</dbReference>
<keyword evidence="3 7" id="KW-0808">Transferase</keyword>
<comment type="catalytic activity">
    <reaction evidence="7">
        <text>L-cysteinyl-[prolipoprotein] + a 1,2-diacyl-sn-glycero-3-phospho-(1'-sn-glycerol) = an S-1,2-diacyl-sn-glyceryl-L-cysteinyl-[prolipoprotein] + sn-glycerol 1-phosphate + H(+)</text>
        <dbReference type="Rhea" id="RHEA:56712"/>
        <dbReference type="Rhea" id="RHEA-COMP:14679"/>
        <dbReference type="Rhea" id="RHEA-COMP:14680"/>
        <dbReference type="ChEBI" id="CHEBI:15378"/>
        <dbReference type="ChEBI" id="CHEBI:29950"/>
        <dbReference type="ChEBI" id="CHEBI:57685"/>
        <dbReference type="ChEBI" id="CHEBI:64716"/>
        <dbReference type="ChEBI" id="CHEBI:140658"/>
        <dbReference type="EC" id="2.5.1.145"/>
    </reaction>
</comment>
<dbReference type="PANTHER" id="PTHR30589:SF0">
    <property type="entry name" value="PHOSPHATIDYLGLYCEROL--PROLIPOPROTEIN DIACYLGLYCERYL TRANSFERASE"/>
    <property type="match status" value="1"/>
</dbReference>
<dbReference type="PANTHER" id="PTHR30589">
    <property type="entry name" value="PROLIPOPROTEIN DIACYLGLYCERYL TRANSFERASE"/>
    <property type="match status" value="1"/>
</dbReference>
<evidence type="ECO:0000256" key="2">
    <source>
        <dbReference type="ARBA" id="ARBA00022475"/>
    </source>
</evidence>
<organism evidence="8 9">
    <name type="scientific">Flavisolibacter tropicus</name>
    <dbReference type="NCBI Taxonomy" id="1492898"/>
    <lineage>
        <taxon>Bacteria</taxon>
        <taxon>Pseudomonadati</taxon>
        <taxon>Bacteroidota</taxon>
        <taxon>Chitinophagia</taxon>
        <taxon>Chitinophagales</taxon>
        <taxon>Chitinophagaceae</taxon>
        <taxon>Flavisolibacter</taxon>
    </lineage>
</organism>
<feature type="transmembrane region" description="Helical" evidence="7">
    <location>
        <begin position="359"/>
        <end position="376"/>
    </location>
</feature>
<comment type="function">
    <text evidence="7">Catalyzes the transfer of the diacylglyceryl group from phosphatidylglycerol to the sulfhydryl group of the N-terminal cysteine of a prolipoprotein, the first step in the formation of mature lipoproteins.</text>
</comment>
<keyword evidence="5 7" id="KW-1133">Transmembrane helix</keyword>
<comment type="subcellular location">
    <subcellularLocation>
        <location evidence="7">Cell membrane</location>
        <topology evidence="7">Multi-pass membrane protein</topology>
    </subcellularLocation>
</comment>
<dbReference type="InterPro" id="IPR001640">
    <property type="entry name" value="Lgt"/>
</dbReference>
<dbReference type="STRING" id="1492898.SY85_01165"/>
<dbReference type="UniPathway" id="UPA00664"/>
<dbReference type="KEGG" id="fla:SY85_01165"/>
<keyword evidence="4 7" id="KW-0812">Transmembrane</keyword>
<feature type="transmembrane region" description="Helical" evidence="7">
    <location>
        <begin position="72"/>
        <end position="91"/>
    </location>
</feature>
<comment type="pathway">
    <text evidence="7">Protein modification; lipoprotein biosynthesis (diacylglyceryl transfer).</text>
</comment>
<evidence type="ECO:0000313" key="8">
    <source>
        <dbReference type="EMBL" id="ANE49315.1"/>
    </source>
</evidence>
<dbReference type="HAMAP" id="MF_01147">
    <property type="entry name" value="Lgt"/>
    <property type="match status" value="1"/>
</dbReference>
<feature type="transmembrane region" description="Helical" evidence="7">
    <location>
        <begin position="297"/>
        <end position="314"/>
    </location>
</feature>
<keyword evidence="6 7" id="KW-0472">Membrane</keyword>
<proteinExistence type="inferred from homology"/>
<name>A0A172TQG8_9BACT</name>
<feature type="binding site" evidence="7">
    <location>
        <position position="234"/>
    </location>
    <ligand>
        <name>a 1,2-diacyl-sn-glycero-3-phospho-(1'-sn-glycerol)</name>
        <dbReference type="ChEBI" id="CHEBI:64716"/>
    </ligand>
</feature>
<feature type="transmembrane region" description="Helical" evidence="7">
    <location>
        <begin position="221"/>
        <end position="241"/>
    </location>
</feature>
<dbReference type="Pfam" id="PF01790">
    <property type="entry name" value="LGT"/>
    <property type="match status" value="1"/>
</dbReference>
<dbReference type="GO" id="GO:0042158">
    <property type="term" value="P:lipoprotein biosynthetic process"/>
    <property type="evidence" value="ECO:0007669"/>
    <property type="project" value="UniProtKB-UniRule"/>
</dbReference>
<reference evidence="8 9" key="2">
    <citation type="journal article" date="2016" name="Int. J. Syst. Evol. Microbiol.">
        <title>Flavisolibacter tropicus sp. nov., isolated from tropical soil.</title>
        <authorList>
            <person name="Lee J.J."/>
            <person name="Kang M.S."/>
            <person name="Kim G.S."/>
            <person name="Lee C.S."/>
            <person name="Lim S."/>
            <person name="Lee J."/>
            <person name="Roh S.H."/>
            <person name="Kang H."/>
            <person name="Ha J.M."/>
            <person name="Bae S."/>
            <person name="Jung H.Y."/>
            <person name="Kim M.K."/>
        </authorList>
    </citation>
    <scope>NUCLEOTIDE SEQUENCE [LARGE SCALE GENOMIC DNA]</scope>
    <source>
        <strain evidence="8 9">LCS9</strain>
    </source>
</reference>
<dbReference type="EMBL" id="CP011390">
    <property type="protein sequence ID" value="ANE49315.1"/>
    <property type="molecule type" value="Genomic_DNA"/>
</dbReference>
<keyword evidence="9" id="KW-1185">Reference proteome</keyword>
<evidence type="ECO:0000256" key="4">
    <source>
        <dbReference type="ARBA" id="ARBA00022692"/>
    </source>
</evidence>
<evidence type="ECO:0000256" key="5">
    <source>
        <dbReference type="ARBA" id="ARBA00022989"/>
    </source>
</evidence>